<proteinExistence type="predicted"/>
<reference evidence="2 3" key="1">
    <citation type="submission" date="2019-12" db="EMBL/GenBank/DDBJ databases">
        <title>Whole genome shotgun sequence of Streptomyces caniferus NBRC 15389.</title>
        <authorList>
            <person name="Ichikawa N."/>
            <person name="Kimura A."/>
            <person name="Kitahashi Y."/>
            <person name="Komaki H."/>
            <person name="Tamura T."/>
        </authorList>
    </citation>
    <scope>NUCLEOTIDE SEQUENCE [LARGE SCALE GENOMIC DNA]</scope>
    <source>
        <strain evidence="2 3">NBRC 15389</strain>
    </source>
</reference>
<organism evidence="2 3">
    <name type="scientific">Streptomyces caniferus</name>
    <dbReference type="NCBI Taxonomy" id="285557"/>
    <lineage>
        <taxon>Bacteria</taxon>
        <taxon>Bacillati</taxon>
        <taxon>Actinomycetota</taxon>
        <taxon>Actinomycetes</taxon>
        <taxon>Kitasatosporales</taxon>
        <taxon>Streptomycetaceae</taxon>
        <taxon>Streptomyces</taxon>
    </lineage>
</organism>
<evidence type="ECO:0000256" key="1">
    <source>
        <dbReference type="SAM" id="MobiDB-lite"/>
    </source>
</evidence>
<sequence>MARAAAPRVRSRTVEKVDSIGFVARKGIQCSAGKSKTAPSGKVRQGFLTSHAISHTLDRTRRDLQPVPGGTV</sequence>
<feature type="region of interest" description="Disordered" evidence="1">
    <location>
        <begin position="53"/>
        <end position="72"/>
    </location>
</feature>
<protein>
    <submittedName>
        <fullName evidence="2">Uncharacterized protein</fullName>
    </submittedName>
</protein>
<evidence type="ECO:0000313" key="2">
    <source>
        <dbReference type="EMBL" id="GFE07504.1"/>
    </source>
</evidence>
<accession>A0A640S9K6</accession>
<gene>
    <name evidence="2" type="ORF">Scani_37720</name>
</gene>
<comment type="caution">
    <text evidence="2">The sequence shown here is derived from an EMBL/GenBank/DDBJ whole genome shotgun (WGS) entry which is preliminary data.</text>
</comment>
<dbReference type="Proteomes" id="UP000435837">
    <property type="component" value="Unassembled WGS sequence"/>
</dbReference>
<name>A0A640S9K6_9ACTN</name>
<evidence type="ECO:0000313" key="3">
    <source>
        <dbReference type="Proteomes" id="UP000435837"/>
    </source>
</evidence>
<dbReference type="EMBL" id="BLIN01000005">
    <property type="protein sequence ID" value="GFE07504.1"/>
    <property type="molecule type" value="Genomic_DNA"/>
</dbReference>
<dbReference type="AlphaFoldDB" id="A0A640S9K6"/>